<dbReference type="PANTHER" id="PTHR43712">
    <property type="entry name" value="PUTATIVE (AFU_ORTHOLOGUE AFUA_4G14580)-RELATED"/>
    <property type="match status" value="1"/>
</dbReference>
<evidence type="ECO:0000313" key="5">
    <source>
        <dbReference type="EMBL" id="MDO1449757.1"/>
    </source>
</evidence>
<dbReference type="Pfam" id="PF00891">
    <property type="entry name" value="Methyltransf_2"/>
    <property type="match status" value="1"/>
</dbReference>
<dbReference type="EMBL" id="JAUKPO010000022">
    <property type="protein sequence ID" value="MDO1449757.1"/>
    <property type="molecule type" value="Genomic_DNA"/>
</dbReference>
<gene>
    <name evidence="5" type="ORF">Q0590_25995</name>
</gene>
<keyword evidence="1 5" id="KW-0489">Methyltransferase</keyword>
<dbReference type="RefSeq" id="WP_302040561.1">
    <property type="nucleotide sequence ID" value="NZ_JAUKPO010000022.1"/>
</dbReference>
<keyword evidence="3" id="KW-0949">S-adenosyl-L-methionine</keyword>
<evidence type="ECO:0000256" key="2">
    <source>
        <dbReference type="ARBA" id="ARBA00022679"/>
    </source>
</evidence>
<keyword evidence="6" id="KW-1185">Reference proteome</keyword>
<dbReference type="SUPFAM" id="SSF53335">
    <property type="entry name" value="S-adenosyl-L-methionine-dependent methyltransferases"/>
    <property type="match status" value="1"/>
</dbReference>
<evidence type="ECO:0000313" key="6">
    <source>
        <dbReference type="Proteomes" id="UP001168528"/>
    </source>
</evidence>
<dbReference type="GO" id="GO:0008168">
    <property type="term" value="F:methyltransferase activity"/>
    <property type="evidence" value="ECO:0007669"/>
    <property type="project" value="UniProtKB-KW"/>
</dbReference>
<accession>A0ABT8RGB8</accession>
<feature type="domain" description="O-methyltransferase C-terminal" evidence="4">
    <location>
        <begin position="163"/>
        <end position="327"/>
    </location>
</feature>
<dbReference type="Gene3D" id="1.10.10.10">
    <property type="entry name" value="Winged helix-like DNA-binding domain superfamily/Winged helix DNA-binding domain"/>
    <property type="match status" value="1"/>
</dbReference>
<dbReference type="InterPro" id="IPR016461">
    <property type="entry name" value="COMT-like"/>
</dbReference>
<proteinExistence type="predicted"/>
<protein>
    <submittedName>
        <fullName evidence="5">Methyltransferase</fullName>
    </submittedName>
</protein>
<comment type="caution">
    <text evidence="5">The sequence shown here is derived from an EMBL/GenBank/DDBJ whole genome shotgun (WGS) entry which is preliminary data.</text>
</comment>
<dbReference type="Gene3D" id="3.40.50.150">
    <property type="entry name" value="Vaccinia Virus protein VP39"/>
    <property type="match status" value="1"/>
</dbReference>
<dbReference type="InterPro" id="IPR036388">
    <property type="entry name" value="WH-like_DNA-bd_sf"/>
</dbReference>
<dbReference type="SUPFAM" id="SSF46785">
    <property type="entry name" value="Winged helix' DNA-binding domain"/>
    <property type="match status" value="1"/>
</dbReference>
<reference evidence="5" key="1">
    <citation type="submission" date="2023-07" db="EMBL/GenBank/DDBJ databases">
        <title>The genome sequence of Rhodocytophaga aerolata KACC 12507.</title>
        <authorList>
            <person name="Zhang X."/>
        </authorList>
    </citation>
    <scope>NUCLEOTIDE SEQUENCE</scope>
    <source>
        <strain evidence="5">KACC 12507</strain>
    </source>
</reference>
<name>A0ABT8RGB8_9BACT</name>
<dbReference type="PROSITE" id="PS51683">
    <property type="entry name" value="SAM_OMT_II"/>
    <property type="match status" value="1"/>
</dbReference>
<evidence type="ECO:0000256" key="1">
    <source>
        <dbReference type="ARBA" id="ARBA00022603"/>
    </source>
</evidence>
<dbReference type="InterPro" id="IPR036390">
    <property type="entry name" value="WH_DNA-bd_sf"/>
</dbReference>
<dbReference type="InterPro" id="IPR001077">
    <property type="entry name" value="COMT_C"/>
</dbReference>
<evidence type="ECO:0000256" key="3">
    <source>
        <dbReference type="ARBA" id="ARBA00022691"/>
    </source>
</evidence>
<dbReference type="CDD" id="cd02440">
    <property type="entry name" value="AdoMet_MTases"/>
    <property type="match status" value="1"/>
</dbReference>
<dbReference type="Proteomes" id="UP001168528">
    <property type="component" value="Unassembled WGS sequence"/>
</dbReference>
<keyword evidence="2" id="KW-0808">Transferase</keyword>
<dbReference type="InterPro" id="IPR029063">
    <property type="entry name" value="SAM-dependent_MTases_sf"/>
</dbReference>
<evidence type="ECO:0000259" key="4">
    <source>
        <dbReference type="Pfam" id="PF00891"/>
    </source>
</evidence>
<dbReference type="GO" id="GO:0032259">
    <property type="term" value="P:methylation"/>
    <property type="evidence" value="ECO:0007669"/>
    <property type="project" value="UniProtKB-KW"/>
</dbReference>
<sequence>MQYPLLDLAPITRHLRAVASSRLLIAAVHHLPVFECLAKGPLSIEGLRHQLGLQQRPAMVLFPALCAMGLLAFDSEHKLLITPLGKYLLVSSSPNLTGYVGLEKNDAGVLEMVERLKNDGPLDVNIGLSYVKEGNTASPMDDPQSARFFTLALAGRAQYLSPLVAAKLPGKTHLLDVAGGTGYYSYEWLLANPTARATVFDRTAVLEVAKELLDSFSRSGRPGAQSVKARVAFQPGDMLTDELPKTDLLLAASLFHDWPESTCRRLAKRFAEAIHPGGELCVHDAFLNDSLDGPLAVTDYSAMLFLHTKGRAYSRKEYAAWLKEAGLEVKEQYVPTLMEYGLISASKAYTGE</sequence>
<dbReference type="PANTHER" id="PTHR43712:SF2">
    <property type="entry name" value="O-METHYLTRANSFERASE CICE"/>
    <property type="match status" value="1"/>
</dbReference>
<organism evidence="5 6">
    <name type="scientific">Rhodocytophaga aerolata</name>
    <dbReference type="NCBI Taxonomy" id="455078"/>
    <lineage>
        <taxon>Bacteria</taxon>
        <taxon>Pseudomonadati</taxon>
        <taxon>Bacteroidota</taxon>
        <taxon>Cytophagia</taxon>
        <taxon>Cytophagales</taxon>
        <taxon>Rhodocytophagaceae</taxon>
        <taxon>Rhodocytophaga</taxon>
    </lineage>
</organism>